<dbReference type="Pfam" id="PF06667">
    <property type="entry name" value="PspB"/>
    <property type="match status" value="1"/>
</dbReference>
<dbReference type="AlphaFoldDB" id="A0A2M8S085"/>
<keyword evidence="2" id="KW-0472">Membrane</keyword>
<dbReference type="GO" id="GO:0009271">
    <property type="term" value="P:phage shock"/>
    <property type="evidence" value="ECO:0007669"/>
    <property type="project" value="InterPro"/>
</dbReference>
<evidence type="ECO:0000256" key="1">
    <source>
        <dbReference type="SAM" id="Coils"/>
    </source>
</evidence>
<proteinExistence type="predicted"/>
<accession>A0A2M8S085</accession>
<sequence length="81" mass="9603">MITSFLFLSVSAFLVCILIVPFWLYLHYKSRSQIHINLSIEEKQQLQQLENEAKQLAQRINTLEALLDYHQPNWRTDTTNP</sequence>
<dbReference type="GO" id="GO:0006355">
    <property type="term" value="P:regulation of DNA-templated transcription"/>
    <property type="evidence" value="ECO:0007669"/>
    <property type="project" value="InterPro"/>
</dbReference>
<dbReference type="RefSeq" id="WP_100289631.1">
    <property type="nucleotide sequence ID" value="NZ_PHHA01000028.1"/>
</dbReference>
<keyword evidence="4" id="KW-1185">Reference proteome</keyword>
<dbReference type="Proteomes" id="UP000229329">
    <property type="component" value="Unassembled WGS sequence"/>
</dbReference>
<feature type="coiled-coil region" evidence="1">
    <location>
        <begin position="39"/>
        <end position="66"/>
    </location>
</feature>
<organism evidence="3 4">
    <name type="scientific">Conservatibacter flavescens</name>
    <dbReference type="NCBI Taxonomy" id="28161"/>
    <lineage>
        <taxon>Bacteria</taxon>
        <taxon>Pseudomonadati</taxon>
        <taxon>Pseudomonadota</taxon>
        <taxon>Gammaproteobacteria</taxon>
        <taxon>Pasteurellales</taxon>
        <taxon>Pasteurellaceae</taxon>
        <taxon>Conservatibacter</taxon>
    </lineage>
</organism>
<name>A0A2M8S085_9PAST</name>
<dbReference type="EMBL" id="PHHA01000028">
    <property type="protein sequence ID" value="PJG84553.1"/>
    <property type="molecule type" value="Genomic_DNA"/>
</dbReference>
<gene>
    <name evidence="3" type="primary">pspB</name>
    <name evidence="3" type="ORF">CVP05_11065</name>
</gene>
<evidence type="ECO:0000256" key="2">
    <source>
        <dbReference type="SAM" id="Phobius"/>
    </source>
</evidence>
<evidence type="ECO:0000313" key="3">
    <source>
        <dbReference type="EMBL" id="PJG84553.1"/>
    </source>
</evidence>
<keyword evidence="1" id="KW-0175">Coiled coil</keyword>
<reference evidence="3 4" key="1">
    <citation type="submission" date="2017-11" db="EMBL/GenBank/DDBJ databases">
        <title>Reclassification of Bisgaard taxon 7 as Conservatibacter flavescens gen. nov., sp. nov.</title>
        <authorList>
            <person name="Christensen H."/>
        </authorList>
    </citation>
    <scope>NUCLEOTIDE SEQUENCE [LARGE SCALE GENOMIC DNA]</scope>
    <source>
        <strain evidence="3 4">7_4</strain>
    </source>
</reference>
<comment type="caution">
    <text evidence="3">The sequence shown here is derived from an EMBL/GenBank/DDBJ whole genome shotgun (WGS) entry which is preliminary data.</text>
</comment>
<dbReference type="NCBIfam" id="TIGR02976">
    <property type="entry name" value="phageshock_pspB"/>
    <property type="match status" value="1"/>
</dbReference>
<evidence type="ECO:0000313" key="4">
    <source>
        <dbReference type="Proteomes" id="UP000229329"/>
    </source>
</evidence>
<feature type="transmembrane region" description="Helical" evidence="2">
    <location>
        <begin position="6"/>
        <end position="26"/>
    </location>
</feature>
<dbReference type="OrthoDB" id="6198106at2"/>
<dbReference type="InterPro" id="IPR009554">
    <property type="entry name" value="Phageshock_PspB"/>
</dbReference>
<keyword evidence="2" id="KW-1133">Transmembrane helix</keyword>
<protein>
    <submittedName>
        <fullName evidence="3">Envelope stress response membrane protein PspB</fullName>
    </submittedName>
</protein>
<keyword evidence="2" id="KW-0812">Transmembrane</keyword>